<dbReference type="EMBL" id="CP016893">
    <property type="protein sequence ID" value="AST59099.1"/>
    <property type="molecule type" value="Genomic_DNA"/>
</dbReference>
<dbReference type="InterPro" id="IPR050353">
    <property type="entry name" value="PyrK_electron_transfer"/>
</dbReference>
<dbReference type="RefSeq" id="WP_094398040.1">
    <property type="nucleotide sequence ID" value="NZ_CP016893.1"/>
</dbReference>
<dbReference type="CDD" id="cd06192">
    <property type="entry name" value="DHOD_e_trans_like"/>
    <property type="match status" value="1"/>
</dbReference>
<proteinExistence type="predicted"/>
<dbReference type="InterPro" id="IPR012675">
    <property type="entry name" value="Beta-grasp_dom_sf"/>
</dbReference>
<dbReference type="InterPro" id="IPR036010">
    <property type="entry name" value="2Fe-2S_ferredoxin-like_sf"/>
</dbReference>
<dbReference type="InterPro" id="IPR006058">
    <property type="entry name" value="2Fe2S_fd_BS"/>
</dbReference>
<dbReference type="InterPro" id="IPR017938">
    <property type="entry name" value="Riboflavin_synthase-like_b-brl"/>
</dbReference>
<dbReference type="AlphaFoldDB" id="A0A223I309"/>
<gene>
    <name evidence="1" type="ORF">Thert_03368</name>
</gene>
<dbReference type="Proteomes" id="UP000214975">
    <property type="component" value="Chromosome"/>
</dbReference>
<dbReference type="Gene3D" id="3.10.20.30">
    <property type="match status" value="1"/>
</dbReference>
<dbReference type="PANTHER" id="PTHR43513">
    <property type="entry name" value="DIHYDROOROTATE DEHYDROGENASE B (NAD(+)), ELECTRON TRANSFER SUBUNIT"/>
    <property type="match status" value="1"/>
</dbReference>
<dbReference type="Gene3D" id="2.40.30.10">
    <property type="entry name" value="Translation factors"/>
    <property type="match status" value="1"/>
</dbReference>
<evidence type="ECO:0000313" key="2">
    <source>
        <dbReference type="Proteomes" id="UP000214975"/>
    </source>
</evidence>
<evidence type="ECO:0000313" key="1">
    <source>
        <dbReference type="EMBL" id="AST59099.1"/>
    </source>
</evidence>
<name>A0A223I309_THETR</name>
<sequence>MASPRLECIDIGSDYCPCYLAELNECIVCSQLQGKKFCDCNWKGVCVFQEFVWAKRKAKAKRDTMVSNIIDKQKINENLFILTLSVPNKMARDLNEPGSYVFLRNEFSPSFFDTPMSIMYADEINGFVKVAIQINGPKTSLIDLSEKRICIRGPYWNGLFGHKYIKGLKNSKCLVVLRGIAQAPGVIVINKLYRNNNKITVIIDKGKTGQFFINQYLDQLNLNIITTDILSVEGQEILKNAIADNDLKLIYSGGSDEQHLNIFNYMDLYNNEAYLAVSNNNTICCGEGICGSCEVQIDGQKVRSCKVQLDVEKAIERRILYG</sequence>
<reference evidence="1 2" key="1">
    <citation type="submission" date="2016-08" db="EMBL/GenBank/DDBJ databases">
        <title>A novel genetic cassette of butanologenic Thermoanaerobacterium thermosaccharolyticum that directly convert cellulose to butanol.</title>
        <authorList>
            <person name="Li T."/>
            <person name="He J."/>
        </authorList>
    </citation>
    <scope>NUCLEOTIDE SEQUENCE [LARGE SCALE GENOMIC DNA]</scope>
    <source>
        <strain evidence="1 2">TG57</strain>
    </source>
</reference>
<dbReference type="PANTHER" id="PTHR43513:SF3">
    <property type="entry name" value="DIHYDROOROTATE DEHYDROGENASE B (NAD(+)), ELECTRON TRANSFER SUBUNIT-RELATED"/>
    <property type="match status" value="1"/>
</dbReference>
<organism evidence="1 2">
    <name type="scientific">Thermoanaerobacterium thermosaccharolyticum</name>
    <name type="common">Clostridium thermosaccharolyticum</name>
    <dbReference type="NCBI Taxonomy" id="1517"/>
    <lineage>
        <taxon>Bacteria</taxon>
        <taxon>Bacillati</taxon>
        <taxon>Bacillota</taxon>
        <taxon>Clostridia</taxon>
        <taxon>Thermoanaerobacterales</taxon>
        <taxon>Thermoanaerobacteraceae</taxon>
        <taxon>Thermoanaerobacterium</taxon>
    </lineage>
</organism>
<dbReference type="GO" id="GO:0051537">
    <property type="term" value="F:2 iron, 2 sulfur cluster binding"/>
    <property type="evidence" value="ECO:0007669"/>
    <property type="project" value="InterPro"/>
</dbReference>
<dbReference type="NCBIfam" id="NF004470">
    <property type="entry name" value="PRK05802.1"/>
    <property type="match status" value="1"/>
</dbReference>
<protein>
    <submittedName>
        <fullName evidence="1">2-polyprenylphenol hydroxylase</fullName>
    </submittedName>
</protein>
<dbReference type="SUPFAM" id="SSF63380">
    <property type="entry name" value="Riboflavin synthase domain-like"/>
    <property type="match status" value="1"/>
</dbReference>
<dbReference type="SUPFAM" id="SSF54292">
    <property type="entry name" value="2Fe-2S ferredoxin-like"/>
    <property type="match status" value="1"/>
</dbReference>
<dbReference type="PROSITE" id="PS00197">
    <property type="entry name" value="2FE2S_FER_1"/>
    <property type="match status" value="1"/>
</dbReference>
<accession>A0A223I309</accession>